<dbReference type="PANTHER" id="PTHR13803">
    <property type="entry name" value="SEC24-RELATED PROTEIN"/>
    <property type="match status" value="1"/>
</dbReference>
<dbReference type="Pfam" id="PF04811">
    <property type="entry name" value="Sec23_trunk"/>
    <property type="match status" value="1"/>
</dbReference>
<evidence type="ECO:0000256" key="5">
    <source>
        <dbReference type="ARBA" id="ARBA00022927"/>
    </source>
</evidence>
<evidence type="ECO:0000313" key="14">
    <source>
        <dbReference type="Proteomes" id="UP000502823"/>
    </source>
</evidence>
<dbReference type="GO" id="GO:0000149">
    <property type="term" value="F:SNARE binding"/>
    <property type="evidence" value="ECO:0007669"/>
    <property type="project" value="TreeGrafter"/>
</dbReference>
<feature type="domain" description="Sec23/Sec24 beta-sandwich" evidence="12">
    <location>
        <begin position="711"/>
        <end position="794"/>
    </location>
</feature>
<dbReference type="CDD" id="cd01479">
    <property type="entry name" value="Sec24-like"/>
    <property type="match status" value="1"/>
</dbReference>
<evidence type="ECO:0000259" key="12">
    <source>
        <dbReference type="Pfam" id="PF08033"/>
    </source>
</evidence>
<proteinExistence type="inferred from homology"/>
<dbReference type="Proteomes" id="UP000502823">
    <property type="component" value="Unassembled WGS sequence"/>
</dbReference>
<evidence type="ECO:0000256" key="1">
    <source>
        <dbReference type="ARBA" id="ARBA00004299"/>
    </source>
</evidence>
<dbReference type="GO" id="GO:0008270">
    <property type="term" value="F:zinc ion binding"/>
    <property type="evidence" value="ECO:0007669"/>
    <property type="project" value="InterPro"/>
</dbReference>
<dbReference type="SUPFAM" id="SSF53300">
    <property type="entry name" value="vWA-like"/>
    <property type="match status" value="1"/>
</dbReference>
<dbReference type="EMBL" id="BLKM01008651">
    <property type="protein sequence ID" value="GFG34509.1"/>
    <property type="molecule type" value="Genomic_DNA"/>
</dbReference>
<dbReference type="SUPFAM" id="SSF81811">
    <property type="entry name" value="Helical domain of Sec23/24"/>
    <property type="match status" value="1"/>
</dbReference>
<dbReference type="InterPro" id="IPR041742">
    <property type="entry name" value="Sec24-like_trunk_dom"/>
</dbReference>
<dbReference type="InterPro" id="IPR036465">
    <property type="entry name" value="vWFA_dom_sf"/>
</dbReference>
<dbReference type="Pfam" id="PF04810">
    <property type="entry name" value="zf-Sec23_Sec24"/>
    <property type="match status" value="1"/>
</dbReference>
<keyword evidence="5" id="KW-0653">Protein transport</keyword>
<reference evidence="14" key="1">
    <citation type="submission" date="2020-01" db="EMBL/GenBank/DDBJ databases">
        <title>Draft genome sequence of the Termite Coptotermes fromosanus.</title>
        <authorList>
            <person name="Itakura S."/>
            <person name="Yosikawa Y."/>
            <person name="Umezawa K."/>
        </authorList>
    </citation>
    <scope>NUCLEOTIDE SEQUENCE [LARGE SCALE GENOMIC DNA]</scope>
</reference>
<dbReference type="InParanoid" id="A0A6L2PPG2"/>
<dbReference type="SUPFAM" id="SSF82754">
    <property type="entry name" value="C-terminal, gelsolin-like domain of Sec23/24"/>
    <property type="match status" value="1"/>
</dbReference>
<dbReference type="GO" id="GO:0030127">
    <property type="term" value="C:COPII vesicle coat"/>
    <property type="evidence" value="ECO:0007669"/>
    <property type="project" value="InterPro"/>
</dbReference>
<dbReference type="GO" id="GO:0006886">
    <property type="term" value="P:intracellular protein transport"/>
    <property type="evidence" value="ECO:0007669"/>
    <property type="project" value="InterPro"/>
</dbReference>
<feature type="region of interest" description="Disordered" evidence="7">
    <location>
        <begin position="1"/>
        <end position="299"/>
    </location>
</feature>
<dbReference type="PANTHER" id="PTHR13803:SF4">
    <property type="entry name" value="SECRETORY 24CD, ISOFORM C"/>
    <property type="match status" value="1"/>
</dbReference>
<feature type="domain" description="Zinc finger Sec23/Sec24-type" evidence="9">
    <location>
        <begin position="385"/>
        <end position="423"/>
    </location>
</feature>
<dbReference type="InterPro" id="IPR006896">
    <property type="entry name" value="Sec23/24_trunk_dom"/>
</dbReference>
<feature type="compositionally biased region" description="Pro residues" evidence="7">
    <location>
        <begin position="263"/>
        <end position="273"/>
    </location>
</feature>
<dbReference type="Gene3D" id="2.30.30.380">
    <property type="entry name" value="Zn-finger domain of Sec23/24"/>
    <property type="match status" value="1"/>
</dbReference>
<dbReference type="InterPro" id="IPR012990">
    <property type="entry name" value="Beta-sandwich_Sec23_24"/>
</dbReference>
<evidence type="ECO:0008006" key="15">
    <source>
        <dbReference type="Google" id="ProtNLM"/>
    </source>
</evidence>
<evidence type="ECO:0000256" key="4">
    <source>
        <dbReference type="ARBA" id="ARBA00022448"/>
    </source>
</evidence>
<dbReference type="GO" id="GO:0090110">
    <property type="term" value="P:COPII-coated vesicle cargo loading"/>
    <property type="evidence" value="ECO:0007669"/>
    <property type="project" value="TreeGrafter"/>
</dbReference>
<dbReference type="Pfam" id="PF04815">
    <property type="entry name" value="Sec23_helical"/>
    <property type="match status" value="1"/>
</dbReference>
<sequence>MNPQYLPQQPQQQYGSPAGPGFGPSPSGFPPVPHGGLRPSPSGTPGGFQLPSGPPAPGGIHSVGPPGPQRMGPTPQGPPPFNSDLPQPGGPMPLGPGMSGAPRSASHHPGFSGSNITNGPPVSSTGPGSQPALPRGPHIMPQQLPVTGPPPTSTPNQLATQLLEMNISGQHRRPLPPAQYMNGSMGPPPGPGRGPVGGPSQPLPPQLGNVPGGQAHMPSSLGMPPQPGGMPPSDTYHPNAGAPPQMHQPPMGPQSPVSSYPSPHQPMGPPQPAHPGLQSQPARRLDPDHMPSPIPVVQDDQRNRSGIFFTNQKGLVPPLVTTNFITQDQGNASPRYIRSSMYNVPATIDMMKQTAVPFAIVVSPLARALDEEYLPPIVNMGEIGPVRCNRCKAYMCPYMQFIDGGRRFHCLFCKATTEVPPEYFQHLDHTGQRVDRFERPELMLGAYEFVATKDYCRNNTFPRPPALIFLIDVSYNNIKSGMVHLLCGQMKTILKLLPKDEGAEKSDMRVGFITYNNTVHFYNIKGCLAQPQMMVVGDVQDMFMPLLEGFLCDPMESEAVIDSLMEQIPAMFADTRETETVLAPAIQAGLEALKASECAGKLLVFHSSLPIAEAPGKLKNRDDRKLLGTEKERTVLVPQVTVYNTLGQDCVSAGCSVDLFVFNNSYIDLATIGQVSRLSGGEIYKYTYFQADLDGERLIADIKHDVSRPVAFDAIMRVRTSTGVRATDFYGHFFMSNTTDMELASIDCDKAVAIEIKHDDKLTEEDGVYIQVALLYTSCGGQRRLRILNLSLKTCTQMADLYRSCELDTIVNFFSKQAVFRLLESSPKSVKDNLVNRCAQMLACYRKNCASPSSAGQLILPECMKLLPLYANCILKSDAVSGGSDMTIDDRLFVMQAVTVMDIPSSVVYFYPRLVPLHEIDVDSSEDPPAIRCTSDKIRDDGVYLLENGIHLFLWIGLNVSMEWVQNVFGVHSAAQIDIDRTSLPQIDNPLSVRVRSVIESVRHKRHRFMRVNVHFFPLQL</sequence>
<dbReference type="InterPro" id="IPR006895">
    <property type="entry name" value="Znf_Sec23_Sec24"/>
</dbReference>
<dbReference type="FunFam" id="3.40.50.410:FF:000020">
    <property type="entry name" value="protein transport protein Sec24D isoform X1"/>
    <property type="match status" value="1"/>
</dbReference>
<evidence type="ECO:0000259" key="11">
    <source>
        <dbReference type="Pfam" id="PF04815"/>
    </source>
</evidence>
<dbReference type="FunCoup" id="A0A6L2PPG2">
    <property type="interactions" value="2166"/>
</dbReference>
<dbReference type="InterPro" id="IPR036175">
    <property type="entry name" value="Sec23/24_helical_dom_sf"/>
</dbReference>
<keyword evidence="14" id="KW-1185">Reference proteome</keyword>
<dbReference type="SUPFAM" id="SSF81995">
    <property type="entry name" value="beta-sandwich domain of Sec23/24"/>
    <property type="match status" value="1"/>
</dbReference>
<feature type="compositionally biased region" description="Low complexity" evidence="7">
    <location>
        <begin position="1"/>
        <end position="19"/>
    </location>
</feature>
<dbReference type="Gene3D" id="3.40.20.10">
    <property type="entry name" value="Severin"/>
    <property type="match status" value="1"/>
</dbReference>
<accession>A0A6L2PPG2</accession>
<gene>
    <name evidence="13" type="ORF">Cfor_07724</name>
</gene>
<dbReference type="AlphaFoldDB" id="A0A6L2PPG2"/>
<feature type="domain" description="Sec23/Sec24 trunk" evidence="10">
    <location>
        <begin position="462"/>
        <end position="705"/>
    </location>
</feature>
<keyword evidence="4" id="KW-0813">Transport</keyword>
<dbReference type="InterPro" id="IPR050550">
    <property type="entry name" value="SEC23_SEC24_subfamily"/>
</dbReference>
<dbReference type="InterPro" id="IPR007123">
    <property type="entry name" value="Gelsolin-like_dom"/>
</dbReference>
<comment type="caution">
    <text evidence="13">The sequence shown here is derived from an EMBL/GenBank/DDBJ whole genome shotgun (WGS) entry which is preliminary data.</text>
</comment>
<dbReference type="InterPro" id="IPR036180">
    <property type="entry name" value="Gelsolin-like_dom_sf"/>
</dbReference>
<dbReference type="InterPro" id="IPR006900">
    <property type="entry name" value="Sec23/24_helical_dom"/>
</dbReference>
<evidence type="ECO:0000259" key="8">
    <source>
        <dbReference type="Pfam" id="PF00626"/>
    </source>
</evidence>
<comment type="similarity">
    <text evidence="3">Belongs to the SEC23/SEC24 family. SEC24 subfamily.</text>
</comment>
<dbReference type="Gene3D" id="1.20.120.730">
    <property type="entry name" value="Sec23/Sec24 helical domain"/>
    <property type="match status" value="1"/>
</dbReference>
<evidence type="ECO:0000256" key="2">
    <source>
        <dbReference type="ARBA" id="ARBA00004397"/>
    </source>
</evidence>
<dbReference type="GO" id="GO:0005789">
    <property type="term" value="C:endoplasmic reticulum membrane"/>
    <property type="evidence" value="ECO:0007669"/>
    <property type="project" value="UniProtKB-SubCell"/>
</dbReference>
<evidence type="ECO:0000256" key="3">
    <source>
        <dbReference type="ARBA" id="ARBA00008334"/>
    </source>
</evidence>
<dbReference type="SUPFAM" id="SSF82919">
    <property type="entry name" value="Zn-finger domain of Sec23/24"/>
    <property type="match status" value="1"/>
</dbReference>
<feature type="domain" description="Gelsolin-like" evidence="8">
    <location>
        <begin position="926"/>
        <end position="997"/>
    </location>
</feature>
<dbReference type="Gene3D" id="3.40.50.410">
    <property type="entry name" value="von Willebrand factor, type A domain"/>
    <property type="match status" value="1"/>
</dbReference>
<keyword evidence="6" id="KW-0968">Cytoplasmic vesicle</keyword>
<organism evidence="13 14">
    <name type="scientific">Coptotermes formosanus</name>
    <name type="common">Formosan subterranean termite</name>
    <dbReference type="NCBI Taxonomy" id="36987"/>
    <lineage>
        <taxon>Eukaryota</taxon>
        <taxon>Metazoa</taxon>
        <taxon>Ecdysozoa</taxon>
        <taxon>Arthropoda</taxon>
        <taxon>Hexapoda</taxon>
        <taxon>Insecta</taxon>
        <taxon>Pterygota</taxon>
        <taxon>Neoptera</taxon>
        <taxon>Polyneoptera</taxon>
        <taxon>Dictyoptera</taxon>
        <taxon>Blattodea</taxon>
        <taxon>Blattoidea</taxon>
        <taxon>Termitoidae</taxon>
        <taxon>Rhinotermitidae</taxon>
        <taxon>Coptotermes</taxon>
    </lineage>
</organism>
<dbReference type="InterPro" id="IPR029006">
    <property type="entry name" value="ADF-H/Gelsolin-like_dom_sf"/>
</dbReference>
<dbReference type="InterPro" id="IPR036174">
    <property type="entry name" value="Znf_Sec23_Sec24_sf"/>
</dbReference>
<evidence type="ECO:0000259" key="10">
    <source>
        <dbReference type="Pfam" id="PF04811"/>
    </source>
</evidence>
<dbReference type="Pfam" id="PF08033">
    <property type="entry name" value="Sec23_BS"/>
    <property type="match status" value="1"/>
</dbReference>
<evidence type="ECO:0000256" key="7">
    <source>
        <dbReference type="SAM" id="MobiDB-lite"/>
    </source>
</evidence>
<evidence type="ECO:0000259" key="9">
    <source>
        <dbReference type="Pfam" id="PF04810"/>
    </source>
</evidence>
<dbReference type="OrthoDB" id="49016at2759"/>
<dbReference type="Pfam" id="PF00626">
    <property type="entry name" value="Gelsolin"/>
    <property type="match status" value="1"/>
</dbReference>
<evidence type="ECO:0000313" key="13">
    <source>
        <dbReference type="EMBL" id="GFG34509.1"/>
    </source>
</evidence>
<dbReference type="Gene3D" id="2.60.40.1670">
    <property type="entry name" value="beta-sandwich domain of Sec23/24"/>
    <property type="match status" value="1"/>
</dbReference>
<name>A0A6L2PPG2_COPFO</name>
<feature type="domain" description="Sec23/Sec24 helical" evidence="11">
    <location>
        <begin position="807"/>
        <end position="907"/>
    </location>
</feature>
<protein>
    <recommendedName>
        <fullName evidence="15">VWFA domain-containing protein</fullName>
    </recommendedName>
</protein>
<dbReference type="GO" id="GO:0070971">
    <property type="term" value="C:endoplasmic reticulum exit site"/>
    <property type="evidence" value="ECO:0007669"/>
    <property type="project" value="TreeGrafter"/>
</dbReference>
<comment type="subcellular location">
    <subcellularLocation>
        <location evidence="1">Cytoplasmic vesicle</location>
        <location evidence="1">COPII-coated vesicle membrane</location>
        <topology evidence="1">Peripheral membrane protein</topology>
        <orientation evidence="1">Cytoplasmic side</orientation>
    </subcellularLocation>
    <subcellularLocation>
        <location evidence="2">Endoplasmic reticulum membrane</location>
        <topology evidence="2">Peripheral membrane protein</topology>
        <orientation evidence="2">Cytoplasmic side</orientation>
    </subcellularLocation>
</comment>
<evidence type="ECO:0000256" key="6">
    <source>
        <dbReference type="ARBA" id="ARBA00023329"/>
    </source>
</evidence>
<feature type="compositionally biased region" description="Polar residues" evidence="7">
    <location>
        <begin position="112"/>
        <end position="128"/>
    </location>
</feature>